<evidence type="ECO:0008006" key="4">
    <source>
        <dbReference type="Google" id="ProtNLM"/>
    </source>
</evidence>
<organism evidence="2 3">
    <name type="scientific">Lysobacter stagni</name>
    <dbReference type="NCBI Taxonomy" id="3045172"/>
    <lineage>
        <taxon>Bacteria</taxon>
        <taxon>Pseudomonadati</taxon>
        <taxon>Pseudomonadota</taxon>
        <taxon>Gammaproteobacteria</taxon>
        <taxon>Lysobacterales</taxon>
        <taxon>Lysobacteraceae</taxon>
        <taxon>Lysobacter</taxon>
    </lineage>
</organism>
<dbReference type="InterPro" id="IPR036249">
    <property type="entry name" value="Thioredoxin-like_sf"/>
</dbReference>
<reference evidence="2 3" key="1">
    <citation type="submission" date="2023-05" db="EMBL/GenBank/DDBJ databases">
        <title>Lysobacter sp. strain LF1 Genome sequencing and assembly.</title>
        <authorList>
            <person name="Jung Y."/>
        </authorList>
    </citation>
    <scope>NUCLEOTIDE SEQUENCE [LARGE SCALE GENOMIC DNA]</scope>
    <source>
        <strain evidence="2 3">LF1</strain>
    </source>
</reference>
<keyword evidence="1" id="KW-0812">Transmembrane</keyword>
<proteinExistence type="predicted"/>
<protein>
    <recommendedName>
        <fullName evidence="4">Thioredoxin domain-containing protein</fullName>
    </recommendedName>
</protein>
<comment type="caution">
    <text evidence="2">The sequence shown here is derived from an EMBL/GenBank/DDBJ whole genome shotgun (WGS) entry which is preliminary data.</text>
</comment>
<accession>A0ABT6XCJ0</accession>
<dbReference type="EMBL" id="JASGBI010000001">
    <property type="protein sequence ID" value="MDI9237866.1"/>
    <property type="molecule type" value="Genomic_DNA"/>
</dbReference>
<evidence type="ECO:0000313" key="3">
    <source>
        <dbReference type="Proteomes" id="UP001321580"/>
    </source>
</evidence>
<feature type="transmembrane region" description="Helical" evidence="1">
    <location>
        <begin position="16"/>
        <end position="37"/>
    </location>
</feature>
<sequence>MTDDPNASAHRSRNRMLLVLLFAMFFGSMLVAGLLRFSGWRPQGLKNNGELLDPPSDLRALSPRLLDGGEYVWKAGERTWRIVVAPPADCGAQCETLAREINTVWQLFGKDADEVHVLWACPTQAPCWPASAPRPGTLRELRPDASLRAGLPRVDDRGTGNVHGVPAYVIDPYGFVILRYPPGFDPAGLRADVARLIKVK</sequence>
<evidence type="ECO:0000256" key="1">
    <source>
        <dbReference type="SAM" id="Phobius"/>
    </source>
</evidence>
<dbReference type="Proteomes" id="UP001321580">
    <property type="component" value="Unassembled WGS sequence"/>
</dbReference>
<keyword evidence="1" id="KW-1133">Transmembrane helix</keyword>
<evidence type="ECO:0000313" key="2">
    <source>
        <dbReference type="EMBL" id="MDI9237866.1"/>
    </source>
</evidence>
<gene>
    <name evidence="2" type="ORF">QLQ15_02930</name>
</gene>
<keyword evidence="1" id="KW-0472">Membrane</keyword>
<name>A0ABT6XCJ0_9GAMM</name>
<dbReference type="SUPFAM" id="SSF52833">
    <property type="entry name" value="Thioredoxin-like"/>
    <property type="match status" value="1"/>
</dbReference>
<dbReference type="RefSeq" id="WP_283211364.1">
    <property type="nucleotide sequence ID" value="NZ_JASGBI010000001.1"/>
</dbReference>
<keyword evidence="3" id="KW-1185">Reference proteome</keyword>